<reference evidence="6" key="1">
    <citation type="journal article" date="2020" name="mSystems">
        <title>Genome- and Community-Level Interaction Insights into Carbon Utilization and Element Cycling Functions of Hydrothermarchaeota in Hydrothermal Sediment.</title>
        <authorList>
            <person name="Zhou Z."/>
            <person name="Liu Y."/>
            <person name="Xu W."/>
            <person name="Pan J."/>
            <person name="Luo Z.H."/>
            <person name="Li M."/>
        </authorList>
    </citation>
    <scope>NUCLEOTIDE SEQUENCE [LARGE SCALE GENOMIC DNA]</scope>
    <source>
        <strain evidence="6">SpSt-897</strain>
    </source>
</reference>
<dbReference type="InterPro" id="IPR003813">
    <property type="entry name" value="MvhD/FlpD"/>
</dbReference>
<evidence type="ECO:0000313" key="6">
    <source>
        <dbReference type="EMBL" id="HGF34955.1"/>
    </source>
</evidence>
<gene>
    <name evidence="6" type="ORF">ENW96_11325</name>
</gene>
<organism evidence="6">
    <name type="scientific">Desulfobacca acetoxidans</name>
    <dbReference type="NCBI Taxonomy" id="60893"/>
    <lineage>
        <taxon>Bacteria</taxon>
        <taxon>Pseudomonadati</taxon>
        <taxon>Thermodesulfobacteriota</taxon>
        <taxon>Desulfobaccia</taxon>
        <taxon>Desulfobaccales</taxon>
        <taxon>Desulfobaccaceae</taxon>
        <taxon>Desulfobacca</taxon>
    </lineage>
</organism>
<dbReference type="AlphaFoldDB" id="A0A7C3V6B3"/>
<dbReference type="SUPFAM" id="SSF54862">
    <property type="entry name" value="4Fe-4S ferredoxins"/>
    <property type="match status" value="1"/>
</dbReference>
<proteinExistence type="predicted"/>
<evidence type="ECO:0000259" key="5">
    <source>
        <dbReference type="PROSITE" id="PS51379"/>
    </source>
</evidence>
<feature type="domain" description="4Fe-4S ferredoxin-type" evidence="5">
    <location>
        <begin position="489"/>
        <end position="518"/>
    </location>
</feature>
<evidence type="ECO:0000256" key="1">
    <source>
        <dbReference type="ARBA" id="ARBA00022723"/>
    </source>
</evidence>
<comment type="caution">
    <text evidence="6">The sequence shown here is derived from an EMBL/GenBank/DDBJ whole genome shotgun (WGS) entry which is preliminary data.</text>
</comment>
<keyword evidence="1" id="KW-0479">Metal-binding</keyword>
<sequence>MKREQALKEITPEPRLGIFLCECGTEIAPRIDLGSLARLAAGSPDVAHVEVVPFSCLAPGLARIQEMVGKKALNRLIVAGCESRLLHKKFAQALEASGLAEGQIDLINLRDHVARVHQGNPGDLAEKGAKLIRASQAWLETLKPAPRIRIDYKGPVLILGGGMAAYGAAQELLEQGVETILARPFDLSGEKEKVCRLYPGEFHLYERMWRVMDEVEKSPLVKKVMVGDLKEVSGRFGGYTVTFAAPDQEENLVFQAGAIIAALDWEISHQLQEWGHDGERVICQLEMHDLLRQGAPIKGPVVFWVCDLLAGQPFGAQLSLKSAWHMAEYLKETSPKTQVAILYDRASTITAGTFDPVRARRLGIPLITYEGAVRPTVKRDSISFERADDRTEQELDWGLLVLSPRRGPGARSLETAKILGLEVKEEEFLERYPQMVRPDQVVLGEKLMVGSACQPCDLRGALNQGHRVAGKTAALVKKAQAGELYAPAVISLVDQDKCSVCTLCREICDCLAIQPVSGPVAGLGHNVPRIVDPMLCTGEGTCVASCPEMALTLTNCTLAQHEARVTALAQSLAPNEVMGFGCQWSGAAVADQAGLRGLTYSSRFYLLPVRCLGQIDPVVMGRAFLEGANGLLLVGCNPEECHHTHGLDHTWSRVWVLKKLLALCGLERERIALAHSDITKPEEYINTVESFLKTMDRFGPIHRDADTLGKLKALYDALHTYRVRWVLGVSLRRPWETTYPMHMPNPTAYDQTLTEILTEEFFRAQVTNLLRQRGRSLQLADIAQALRVDEERAYDYLKDMGHDGLVSIVFINRTPYYGLPFGPQ</sequence>
<dbReference type="GO" id="GO:0046872">
    <property type="term" value="F:metal ion binding"/>
    <property type="evidence" value="ECO:0007669"/>
    <property type="project" value="UniProtKB-KW"/>
</dbReference>
<feature type="domain" description="4Fe-4S ferredoxin-type" evidence="5">
    <location>
        <begin position="526"/>
        <end position="556"/>
    </location>
</feature>
<accession>A0A7C3V6B3</accession>
<evidence type="ECO:0000256" key="3">
    <source>
        <dbReference type="ARBA" id="ARBA00023004"/>
    </source>
</evidence>
<evidence type="ECO:0000256" key="4">
    <source>
        <dbReference type="ARBA" id="ARBA00023014"/>
    </source>
</evidence>
<keyword evidence="3" id="KW-0408">Iron</keyword>
<dbReference type="PROSITE" id="PS51379">
    <property type="entry name" value="4FE4S_FER_2"/>
    <property type="match status" value="2"/>
</dbReference>
<protein>
    <submittedName>
        <fullName evidence="6">Hydrogenase iron-sulfur subunit</fullName>
    </submittedName>
</protein>
<keyword evidence="2" id="KW-0560">Oxidoreductase</keyword>
<dbReference type="Pfam" id="PF02662">
    <property type="entry name" value="FlpD"/>
    <property type="match status" value="1"/>
</dbReference>
<dbReference type="GO" id="GO:0051536">
    <property type="term" value="F:iron-sulfur cluster binding"/>
    <property type="evidence" value="ECO:0007669"/>
    <property type="project" value="UniProtKB-KW"/>
</dbReference>
<name>A0A7C3V6B3_9BACT</name>
<keyword evidence="4" id="KW-0411">Iron-sulfur</keyword>
<evidence type="ECO:0000256" key="2">
    <source>
        <dbReference type="ARBA" id="ARBA00023002"/>
    </source>
</evidence>
<dbReference type="GO" id="GO:0016491">
    <property type="term" value="F:oxidoreductase activity"/>
    <property type="evidence" value="ECO:0007669"/>
    <property type="project" value="UniProtKB-KW"/>
</dbReference>
<dbReference type="EMBL" id="DTMF01000275">
    <property type="protein sequence ID" value="HGF34955.1"/>
    <property type="molecule type" value="Genomic_DNA"/>
</dbReference>
<dbReference type="InterPro" id="IPR017896">
    <property type="entry name" value="4Fe4S_Fe-S-bd"/>
</dbReference>
<dbReference type="Gene3D" id="3.30.70.20">
    <property type="match status" value="1"/>
</dbReference>